<comment type="caution">
    <text evidence="1">The sequence shown here is derived from an EMBL/GenBank/DDBJ whole genome shotgun (WGS) entry which is preliminary data.</text>
</comment>
<sequence length="254" mass="29244">MAGAWVNTPEQIKLFLTQQTRREEVEKSALSSPFRDIRNITENHAYIEYGWHPEITLTGNIVISDHQMGKNNQRTQWLEVGVRHKADWAKTNIIPLKFDFRHQHKNISKAASIKLGLVRDEGYDTRTGLNIALSQGEKIQISRFNYLELLLEINQELILWSSEDGFYRAHNKIILSKKGVSLNYHRLDSFGFGENSQSEHIDYFEFEFPAALLFGETLPKTTFVKIGRGENTRKGTQTSSGNSVYLQLKFDLIP</sequence>
<protein>
    <submittedName>
        <fullName evidence="1">Uncharacterized protein</fullName>
    </submittedName>
</protein>
<evidence type="ECO:0000313" key="1">
    <source>
        <dbReference type="EMBL" id="RCL77402.1"/>
    </source>
</evidence>
<gene>
    <name evidence="1" type="ORF">DBW69_03670</name>
</gene>
<dbReference type="AlphaFoldDB" id="A0A368DZX0"/>
<dbReference type="Proteomes" id="UP000252132">
    <property type="component" value="Unassembled WGS sequence"/>
</dbReference>
<proteinExistence type="predicted"/>
<organism evidence="1 2">
    <name type="scientific">PS1 clade bacterium</name>
    <dbReference type="NCBI Taxonomy" id="2175152"/>
    <lineage>
        <taxon>Bacteria</taxon>
        <taxon>Pseudomonadati</taxon>
        <taxon>Pseudomonadota</taxon>
        <taxon>Alphaproteobacteria</taxon>
        <taxon>PS1 clade</taxon>
    </lineage>
</organism>
<reference evidence="1 2" key="1">
    <citation type="journal article" date="2018" name="Microbiome">
        <title>Fine metagenomic profile of the Mediterranean stratified and mixed water columns revealed by assembly and recruitment.</title>
        <authorList>
            <person name="Haro-Moreno J.M."/>
            <person name="Lopez-Perez M."/>
            <person name="De La Torre J.R."/>
            <person name="Picazo A."/>
            <person name="Camacho A."/>
            <person name="Rodriguez-Valera F."/>
        </authorList>
    </citation>
    <scope>NUCLEOTIDE SEQUENCE [LARGE SCALE GENOMIC DNA]</scope>
    <source>
        <strain evidence="1">MED-G55</strain>
    </source>
</reference>
<evidence type="ECO:0000313" key="2">
    <source>
        <dbReference type="Proteomes" id="UP000252132"/>
    </source>
</evidence>
<accession>A0A368DZX0</accession>
<name>A0A368DZX0_9PROT</name>
<dbReference type="EMBL" id="QOQF01000009">
    <property type="protein sequence ID" value="RCL77402.1"/>
    <property type="molecule type" value="Genomic_DNA"/>
</dbReference>